<dbReference type="Proteomes" id="UP000324222">
    <property type="component" value="Unassembled WGS sequence"/>
</dbReference>
<name>A0A5B7CFR3_PORTR</name>
<dbReference type="AlphaFoldDB" id="A0A5B7CFR3"/>
<dbReference type="EMBL" id="VSRR010000024">
    <property type="protein sequence ID" value="MPC08277.1"/>
    <property type="molecule type" value="Genomic_DNA"/>
</dbReference>
<gene>
    <name evidence="1" type="ORF">E2C01_000858</name>
</gene>
<organism evidence="1 2">
    <name type="scientific">Portunus trituberculatus</name>
    <name type="common">Swimming crab</name>
    <name type="synonym">Neptunus trituberculatus</name>
    <dbReference type="NCBI Taxonomy" id="210409"/>
    <lineage>
        <taxon>Eukaryota</taxon>
        <taxon>Metazoa</taxon>
        <taxon>Ecdysozoa</taxon>
        <taxon>Arthropoda</taxon>
        <taxon>Crustacea</taxon>
        <taxon>Multicrustacea</taxon>
        <taxon>Malacostraca</taxon>
        <taxon>Eumalacostraca</taxon>
        <taxon>Eucarida</taxon>
        <taxon>Decapoda</taxon>
        <taxon>Pleocyemata</taxon>
        <taxon>Brachyura</taxon>
        <taxon>Eubrachyura</taxon>
        <taxon>Portunoidea</taxon>
        <taxon>Portunidae</taxon>
        <taxon>Portuninae</taxon>
        <taxon>Portunus</taxon>
    </lineage>
</organism>
<accession>A0A5B7CFR3</accession>
<proteinExistence type="predicted"/>
<keyword evidence="2" id="KW-1185">Reference proteome</keyword>
<comment type="caution">
    <text evidence="1">The sequence shown here is derived from an EMBL/GenBank/DDBJ whole genome shotgun (WGS) entry which is preliminary data.</text>
</comment>
<sequence>MKSCKFTPEFSSTFVRGSAFTPAAVAIHKSYISYTFPRYIIPAHSVGRCEPLARRVCTDSQYGRPHSEGKTWYGPERPRSPASPVLLCQGSENLLCQHTFASKKAEVKWRPHTEPQFILLHFSTLRLDFQCLESAPRCAWSSGRCSFASLTLLSWLHPTPFPH</sequence>
<reference evidence="1 2" key="1">
    <citation type="submission" date="2019-05" db="EMBL/GenBank/DDBJ databases">
        <title>Another draft genome of Portunus trituberculatus and its Hox gene families provides insights of decapod evolution.</title>
        <authorList>
            <person name="Jeong J.-H."/>
            <person name="Song I."/>
            <person name="Kim S."/>
            <person name="Choi T."/>
            <person name="Kim D."/>
            <person name="Ryu S."/>
            <person name="Kim W."/>
        </authorList>
    </citation>
    <scope>NUCLEOTIDE SEQUENCE [LARGE SCALE GENOMIC DNA]</scope>
    <source>
        <tissue evidence="1">Muscle</tissue>
    </source>
</reference>
<evidence type="ECO:0000313" key="2">
    <source>
        <dbReference type="Proteomes" id="UP000324222"/>
    </source>
</evidence>
<protein>
    <submittedName>
        <fullName evidence="1">Uncharacterized protein</fullName>
    </submittedName>
</protein>
<evidence type="ECO:0000313" key="1">
    <source>
        <dbReference type="EMBL" id="MPC08277.1"/>
    </source>
</evidence>